<dbReference type="InterPro" id="IPR053137">
    <property type="entry name" value="NLR-like"/>
</dbReference>
<feature type="region of interest" description="Disordered" evidence="1">
    <location>
        <begin position="414"/>
        <end position="439"/>
    </location>
</feature>
<sequence>MTSVSFGGENSALQVGISTGSIYYNVPAKQPESRPVPLMTVPFPHDPDFVGRDELDQLLKKSSIPGSRTVLVGLGGVGKSRLAIEYCYQVRQRSPETWVFWVHASTAARCEESVRNLADRANIPGRQDHNANIFQLFANWLQDGNIKEWVLVIDNVDDDELLRKPLGHKRLGTRGENQEAQEAQYRVQTRPPLRYLLEASTGSIVVTSRNKAVASEIAGHEKYIIDVQPMGLTNALLLMQKKLDLDTESEELRQLVEELEFMPLAIVQAAGYITNHSPRCSVSRYLDMLRSSESQAMKLLSQESYDTHRDWEAKNSISLTWQISFDHIRRIRQSAADLLSLMSFFDWQGIPESLLRVQEYDEDFGWEAERIVSSTRQRLRASIKRLRQSVAELLSLRGFFDKPKTRSLVRARNKDRNHDMLDSPQDLGDISKNETTKPDMDDDFESDIKILMDYSLIATGEDAMVFTMHRLVQQIVRTWLEGRGEQEKWKECFISALNEEFPSGEYETWETCRPLFPHVKSAISHRPKSQHSLRDWADLLSKGAWYARACGHISESKHMAAMSREARMSTGDAESEDLPYISSTWGLGVVCLEAGEWAEAEQLFLLALKYLRTTLGVDDPDTLIVMDCLATTYTLQGRWDEAEQLSVKVATARKTVLGAEHRDTLFSIVNLASTYRHQGRYDEAERLQLQVIEAYKTKLGMDHPNTISSMNNLAVTLLGQGRLDEAEQLQLQVMEARKTMLGMDHPNTISSLSNLAITLTEQGRLDEAEQLQSQAMETRKMMLGMNHPHTMSSMNNLATILSEQGRFEEAERLQLQVMEAYKTRLGMDHPNTMSSMNNLAVTLWNQGRLNEAEKLHLQAIEAQKTKLGIDHHDTICGLHSLASFYRDQGRLNEAESLLVQVIEAHKKKLGLDHPRTLDSLVNLAQIWDKMGRSAEAIDLLGDCVSRQERVRVPTHLDNLEDS</sequence>
<evidence type="ECO:0008006" key="4">
    <source>
        <dbReference type="Google" id="ProtNLM"/>
    </source>
</evidence>
<dbReference type="Pfam" id="PF13374">
    <property type="entry name" value="TPR_10"/>
    <property type="match status" value="1"/>
</dbReference>
<dbReference type="SMART" id="SM00028">
    <property type="entry name" value="TPR"/>
    <property type="match status" value="8"/>
</dbReference>
<reference evidence="2" key="2">
    <citation type="journal article" date="2023" name="IMA Fungus">
        <title>Comparative genomic study of the Penicillium genus elucidates a diverse pangenome and 15 lateral gene transfer events.</title>
        <authorList>
            <person name="Petersen C."/>
            <person name="Sorensen T."/>
            <person name="Nielsen M.R."/>
            <person name="Sondergaard T.E."/>
            <person name="Sorensen J.L."/>
            <person name="Fitzpatrick D.A."/>
            <person name="Frisvad J.C."/>
            <person name="Nielsen K.L."/>
        </authorList>
    </citation>
    <scope>NUCLEOTIDE SEQUENCE</scope>
    <source>
        <strain evidence="2">IBT 35675</strain>
    </source>
</reference>
<dbReference type="InterPro" id="IPR027417">
    <property type="entry name" value="P-loop_NTPase"/>
</dbReference>
<dbReference type="EMBL" id="JAPZBR010000006">
    <property type="protein sequence ID" value="KAJ5350578.1"/>
    <property type="molecule type" value="Genomic_DNA"/>
</dbReference>
<accession>A0A9W9R4E8</accession>
<organism evidence="2 3">
    <name type="scientific">Penicillium brevicompactum</name>
    <dbReference type="NCBI Taxonomy" id="5074"/>
    <lineage>
        <taxon>Eukaryota</taxon>
        <taxon>Fungi</taxon>
        <taxon>Dikarya</taxon>
        <taxon>Ascomycota</taxon>
        <taxon>Pezizomycotina</taxon>
        <taxon>Eurotiomycetes</taxon>
        <taxon>Eurotiomycetidae</taxon>
        <taxon>Eurotiales</taxon>
        <taxon>Aspergillaceae</taxon>
        <taxon>Penicillium</taxon>
    </lineage>
</organism>
<dbReference type="Pfam" id="PF13424">
    <property type="entry name" value="TPR_12"/>
    <property type="match status" value="4"/>
</dbReference>
<dbReference type="InterPro" id="IPR019734">
    <property type="entry name" value="TPR_rpt"/>
</dbReference>
<dbReference type="SUPFAM" id="SSF48452">
    <property type="entry name" value="TPR-like"/>
    <property type="match status" value="3"/>
</dbReference>
<dbReference type="Gene3D" id="1.25.40.10">
    <property type="entry name" value="Tetratricopeptide repeat domain"/>
    <property type="match status" value="3"/>
</dbReference>
<keyword evidence="3" id="KW-1185">Reference proteome</keyword>
<feature type="compositionally biased region" description="Basic and acidic residues" evidence="1">
    <location>
        <begin position="429"/>
        <end position="439"/>
    </location>
</feature>
<dbReference type="Gene3D" id="3.40.50.300">
    <property type="entry name" value="P-loop containing nucleotide triphosphate hydrolases"/>
    <property type="match status" value="1"/>
</dbReference>
<dbReference type="AlphaFoldDB" id="A0A9W9R4E8"/>
<evidence type="ECO:0000313" key="2">
    <source>
        <dbReference type="EMBL" id="KAJ5350578.1"/>
    </source>
</evidence>
<dbReference type="PANTHER" id="PTHR46082">
    <property type="entry name" value="ATP/GTP-BINDING PROTEIN-RELATED"/>
    <property type="match status" value="1"/>
</dbReference>
<evidence type="ECO:0000313" key="3">
    <source>
        <dbReference type="Proteomes" id="UP001148299"/>
    </source>
</evidence>
<gene>
    <name evidence="2" type="ORF">N7541_008305</name>
</gene>
<name>A0A9W9R4E8_PENBR</name>
<reference evidence="2" key="1">
    <citation type="submission" date="2022-12" db="EMBL/GenBank/DDBJ databases">
        <authorList>
            <person name="Petersen C."/>
        </authorList>
    </citation>
    <scope>NUCLEOTIDE SEQUENCE</scope>
    <source>
        <strain evidence="2">IBT 35675</strain>
    </source>
</reference>
<dbReference type="PANTHER" id="PTHR46082:SF6">
    <property type="entry name" value="AAA+ ATPASE DOMAIN-CONTAINING PROTEIN-RELATED"/>
    <property type="match status" value="1"/>
</dbReference>
<dbReference type="InterPro" id="IPR011990">
    <property type="entry name" value="TPR-like_helical_dom_sf"/>
</dbReference>
<evidence type="ECO:0000256" key="1">
    <source>
        <dbReference type="SAM" id="MobiDB-lite"/>
    </source>
</evidence>
<dbReference type="Proteomes" id="UP001148299">
    <property type="component" value="Unassembled WGS sequence"/>
</dbReference>
<comment type="caution">
    <text evidence="2">The sequence shown here is derived from an EMBL/GenBank/DDBJ whole genome shotgun (WGS) entry which is preliminary data.</text>
</comment>
<dbReference type="PRINTS" id="PR00381">
    <property type="entry name" value="KINESINLIGHT"/>
</dbReference>
<protein>
    <recommendedName>
        <fullName evidence="4">Kinesin light chain</fullName>
    </recommendedName>
</protein>
<proteinExistence type="predicted"/>
<dbReference type="SUPFAM" id="SSF52540">
    <property type="entry name" value="P-loop containing nucleoside triphosphate hydrolases"/>
    <property type="match status" value="1"/>
</dbReference>